<dbReference type="KEGG" id="ocg:OCA5_c25210"/>
<reference evidence="2 3" key="1">
    <citation type="journal article" date="2011" name="J. Bacteriol.">
        <title>Complete genome sequences of the chemolithoautotrophic Oligotropha carboxidovorans strains OM4 and OM5.</title>
        <authorList>
            <person name="Volland S."/>
            <person name="Rachinger M."/>
            <person name="Strittmatter A."/>
            <person name="Daniel R."/>
            <person name="Gottschalk G."/>
            <person name="Meyer O."/>
        </authorList>
    </citation>
    <scope>NUCLEOTIDE SEQUENCE [LARGE SCALE GENOMIC DNA]</scope>
    <source>
        <strain evidence="3">ATCC 49405 / DSM 1227 / KCTC 32145 / OM5</strain>
    </source>
</reference>
<accession>F8BSH3</accession>
<dbReference type="STRING" id="504832.OCA5_c25210"/>
<name>F8BSH3_AFIC5</name>
<evidence type="ECO:0000259" key="1">
    <source>
        <dbReference type="Pfam" id="PF13619"/>
    </source>
</evidence>
<dbReference type="InterPro" id="IPR025309">
    <property type="entry name" value="KTSC_dom"/>
</dbReference>
<dbReference type="EMBL" id="CP002826">
    <property type="protein sequence ID" value="AEI07216.1"/>
    <property type="molecule type" value="Genomic_DNA"/>
</dbReference>
<protein>
    <recommendedName>
        <fullName evidence="1">KTSC domain-containing protein</fullName>
    </recommendedName>
</protein>
<dbReference type="eggNOG" id="ENOG5033A9F">
    <property type="taxonomic scope" value="Bacteria"/>
</dbReference>
<organism evidence="2 3">
    <name type="scientific">Afipia carboxidovorans (strain ATCC 49405 / DSM 1227 / KCTC 32145 / OM5)</name>
    <name type="common">Oligotropha carboxidovorans</name>
    <dbReference type="NCBI Taxonomy" id="504832"/>
    <lineage>
        <taxon>Bacteria</taxon>
        <taxon>Pseudomonadati</taxon>
        <taxon>Pseudomonadota</taxon>
        <taxon>Alphaproteobacteria</taxon>
        <taxon>Hyphomicrobiales</taxon>
        <taxon>Nitrobacteraceae</taxon>
        <taxon>Afipia</taxon>
    </lineage>
</organism>
<evidence type="ECO:0000313" key="2">
    <source>
        <dbReference type="EMBL" id="AEI07216.1"/>
    </source>
</evidence>
<gene>
    <name evidence="2" type="ordered locus">OCA5_c25210</name>
</gene>
<dbReference type="PATRIC" id="fig|504832.7.peg.2660"/>
<feature type="domain" description="KTSC" evidence="1">
    <location>
        <begin position="17"/>
        <end position="73"/>
    </location>
</feature>
<proteinExistence type="predicted"/>
<dbReference type="Proteomes" id="UP000007730">
    <property type="component" value="Chromosome"/>
</dbReference>
<dbReference type="AlphaFoldDB" id="F8BSH3"/>
<dbReference type="Pfam" id="PF13619">
    <property type="entry name" value="KTSC"/>
    <property type="match status" value="1"/>
</dbReference>
<sequence length="86" mass="10203">MRYLCNEKARGVCLMPSTAIRRIIYDPTDRELWVTFVSGREYVYFDVPPEKFSAFSHASSRGGFFNREIRDQYAYREVTRVHRQAS</sequence>
<evidence type="ECO:0000313" key="3">
    <source>
        <dbReference type="Proteomes" id="UP000007730"/>
    </source>
</evidence>
<keyword evidence="3" id="KW-1185">Reference proteome</keyword>
<dbReference type="HOGENOM" id="CLU_174765_1_0_5"/>